<keyword evidence="5" id="KW-0175">Coiled coil</keyword>
<evidence type="ECO:0000256" key="5">
    <source>
        <dbReference type="SAM" id="Coils"/>
    </source>
</evidence>
<organism evidence="8 9">
    <name type="scientific">Noviherbaspirillum suwonense</name>
    <dbReference type="NCBI Taxonomy" id="1224511"/>
    <lineage>
        <taxon>Bacteria</taxon>
        <taxon>Pseudomonadati</taxon>
        <taxon>Pseudomonadota</taxon>
        <taxon>Betaproteobacteria</taxon>
        <taxon>Burkholderiales</taxon>
        <taxon>Oxalobacteraceae</taxon>
        <taxon>Noviherbaspirillum</taxon>
    </lineage>
</organism>
<accession>A0ABY1QTP0</accession>
<keyword evidence="9" id="KW-1185">Reference proteome</keyword>
<dbReference type="RefSeq" id="WP_283445398.1">
    <property type="nucleotide sequence ID" value="NZ_FXUL01000034.1"/>
</dbReference>
<feature type="compositionally biased region" description="Polar residues" evidence="6">
    <location>
        <begin position="60"/>
        <end position="72"/>
    </location>
</feature>
<evidence type="ECO:0000313" key="8">
    <source>
        <dbReference type="EMBL" id="SMP80110.1"/>
    </source>
</evidence>
<dbReference type="PANTHER" id="PTHR38097:SF2">
    <property type="entry name" value="DNA-BINDING PROTEIN STPA"/>
    <property type="match status" value="1"/>
</dbReference>
<protein>
    <submittedName>
        <fullName evidence="8">DNA-binding protein H-NS</fullName>
    </submittedName>
</protein>
<comment type="caution">
    <text evidence="8">The sequence shown here is derived from an EMBL/GenBank/DDBJ whole genome shotgun (WGS) entry which is preliminary data.</text>
</comment>
<evidence type="ECO:0000256" key="3">
    <source>
        <dbReference type="ARBA" id="ARBA00022490"/>
    </source>
</evidence>
<comment type="similarity">
    <text evidence="2">Belongs to the histone-like protein H-NS family.</text>
</comment>
<evidence type="ECO:0000256" key="4">
    <source>
        <dbReference type="ARBA" id="ARBA00023125"/>
    </source>
</evidence>
<sequence length="93" mass="10456">MASLKEIQAQIEQLQQQAAAQREQELSGAIQQIRDLMQEFGITVDDLQPKGKKGAAKKSGTVQFRNPQTGDTWSGRGRMPNWLAGQDREQFRV</sequence>
<evidence type="ECO:0000313" key="9">
    <source>
        <dbReference type="Proteomes" id="UP001158049"/>
    </source>
</evidence>
<feature type="coiled-coil region" evidence="5">
    <location>
        <begin position="4"/>
        <end position="39"/>
    </location>
</feature>
<dbReference type="EMBL" id="FXUL01000034">
    <property type="protein sequence ID" value="SMP80110.1"/>
    <property type="molecule type" value="Genomic_DNA"/>
</dbReference>
<evidence type="ECO:0000256" key="1">
    <source>
        <dbReference type="ARBA" id="ARBA00004453"/>
    </source>
</evidence>
<dbReference type="SMART" id="SM00528">
    <property type="entry name" value="HNS"/>
    <property type="match status" value="1"/>
</dbReference>
<comment type="subcellular location">
    <subcellularLocation>
        <location evidence="1">Cytoplasm</location>
        <location evidence="1">Nucleoid</location>
    </subcellularLocation>
</comment>
<dbReference type="Proteomes" id="UP001158049">
    <property type="component" value="Unassembled WGS sequence"/>
</dbReference>
<dbReference type="Pfam" id="PF00816">
    <property type="entry name" value="Histone_HNS"/>
    <property type="match status" value="1"/>
</dbReference>
<dbReference type="InterPro" id="IPR027444">
    <property type="entry name" value="H-NS_C_dom"/>
</dbReference>
<feature type="region of interest" description="Disordered" evidence="6">
    <location>
        <begin position="48"/>
        <end position="93"/>
    </location>
</feature>
<dbReference type="Gene3D" id="4.10.430.30">
    <property type="match status" value="1"/>
</dbReference>
<proteinExistence type="inferred from homology"/>
<gene>
    <name evidence="8" type="ORF">SAMN06295970_1347</name>
</gene>
<keyword evidence="3" id="KW-0963">Cytoplasm</keyword>
<keyword evidence="4 8" id="KW-0238">DNA-binding</keyword>
<reference evidence="8 9" key="1">
    <citation type="submission" date="2017-05" db="EMBL/GenBank/DDBJ databases">
        <authorList>
            <person name="Varghese N."/>
            <person name="Submissions S."/>
        </authorList>
    </citation>
    <scope>NUCLEOTIDE SEQUENCE [LARGE SCALE GENOMIC DNA]</scope>
    <source>
        <strain evidence="8 9">DSM 26001</strain>
    </source>
</reference>
<dbReference type="PANTHER" id="PTHR38097">
    <property type="match status" value="1"/>
</dbReference>
<name>A0ABY1QTP0_9BURK</name>
<feature type="domain" description="DNA-binding protein H-NS-like C-terminal" evidence="7">
    <location>
        <begin position="54"/>
        <end position="93"/>
    </location>
</feature>
<evidence type="ECO:0000256" key="2">
    <source>
        <dbReference type="ARBA" id="ARBA00010610"/>
    </source>
</evidence>
<dbReference type="SUPFAM" id="SSF81273">
    <property type="entry name" value="H-NS histone-like proteins"/>
    <property type="match status" value="1"/>
</dbReference>
<dbReference type="GO" id="GO:0003677">
    <property type="term" value="F:DNA binding"/>
    <property type="evidence" value="ECO:0007669"/>
    <property type="project" value="UniProtKB-KW"/>
</dbReference>
<evidence type="ECO:0000256" key="6">
    <source>
        <dbReference type="SAM" id="MobiDB-lite"/>
    </source>
</evidence>
<evidence type="ECO:0000259" key="7">
    <source>
        <dbReference type="SMART" id="SM00528"/>
    </source>
</evidence>